<evidence type="ECO:0000313" key="1">
    <source>
        <dbReference type="EMBL" id="KAF5396839.1"/>
    </source>
</evidence>
<proteinExistence type="predicted"/>
<keyword evidence="2" id="KW-1185">Reference proteome</keyword>
<dbReference type="Proteomes" id="UP000748531">
    <property type="component" value="Unassembled WGS sequence"/>
</dbReference>
<dbReference type="EMBL" id="LUCH01007252">
    <property type="protein sequence ID" value="KAF5396839.1"/>
    <property type="molecule type" value="Genomic_DNA"/>
</dbReference>
<reference evidence="1" key="1">
    <citation type="submission" date="2019-05" db="EMBL/GenBank/DDBJ databases">
        <title>Annotation for the trematode Paragonimus heterotremus.</title>
        <authorList>
            <person name="Choi Y.-J."/>
        </authorList>
    </citation>
    <scope>NUCLEOTIDE SEQUENCE</scope>
    <source>
        <strain evidence="1">LC</strain>
    </source>
</reference>
<dbReference type="AlphaFoldDB" id="A0A8J4T8J3"/>
<organism evidence="1 2">
    <name type="scientific">Paragonimus heterotremus</name>
    <dbReference type="NCBI Taxonomy" id="100268"/>
    <lineage>
        <taxon>Eukaryota</taxon>
        <taxon>Metazoa</taxon>
        <taxon>Spiralia</taxon>
        <taxon>Lophotrochozoa</taxon>
        <taxon>Platyhelminthes</taxon>
        <taxon>Trematoda</taxon>
        <taxon>Digenea</taxon>
        <taxon>Plagiorchiida</taxon>
        <taxon>Troglotremata</taxon>
        <taxon>Troglotrematidae</taxon>
        <taxon>Paragonimus</taxon>
    </lineage>
</organism>
<gene>
    <name evidence="1" type="ORF">PHET_09718</name>
</gene>
<accession>A0A8J4T8J3</accession>
<evidence type="ECO:0000313" key="2">
    <source>
        <dbReference type="Proteomes" id="UP000748531"/>
    </source>
</evidence>
<comment type="caution">
    <text evidence="1">The sequence shown here is derived from an EMBL/GenBank/DDBJ whole genome shotgun (WGS) entry which is preliminary data.</text>
</comment>
<name>A0A8J4T8J3_9TREM</name>
<dbReference type="OrthoDB" id="6139986at2759"/>
<sequence>MIAGRLVCYGTSKFLKENYNPGYMLHLTVMSKCNSASRLKHFLCNRFTGVSFVREFNEQLTFFVQPQAITQLTSALFSTIGQEELKTCCVTSFGFTVTSLEEIFLKLGKSVGLPVNLVSSDMLNSLRNNYF</sequence>
<protein>
    <submittedName>
        <fullName evidence="1">Uncharacterized protein</fullName>
    </submittedName>
</protein>